<evidence type="ECO:0000256" key="1">
    <source>
        <dbReference type="ARBA" id="ARBA00022664"/>
    </source>
</evidence>
<feature type="domain" description="CID" evidence="3">
    <location>
        <begin position="800"/>
        <end position="941"/>
    </location>
</feature>
<evidence type="ECO:0000259" key="3">
    <source>
        <dbReference type="PROSITE" id="PS51391"/>
    </source>
</evidence>
<feature type="compositionally biased region" description="Polar residues" evidence="2">
    <location>
        <begin position="594"/>
        <end position="605"/>
    </location>
</feature>
<feature type="compositionally biased region" description="Polar residues" evidence="2">
    <location>
        <begin position="337"/>
        <end position="353"/>
    </location>
</feature>
<dbReference type="SMART" id="SM00582">
    <property type="entry name" value="RPR"/>
    <property type="match status" value="1"/>
</dbReference>
<feature type="compositionally biased region" description="Basic and acidic residues" evidence="2">
    <location>
        <begin position="998"/>
        <end position="1012"/>
    </location>
</feature>
<sequence>MKGFPAWPAMISEPEKWGLSSVKKKLLVYFYGTKQIAFCNYTDLEAFTEEKRKSLLAKRHGKGADFVRAVKEIVEIFDSLKKEGDNKKDTTGTDVRPDVESITHNNNFDHGGCEEGSDLVDDNKLDSLPASSMDHNVTNNPGSNITTIESDRCVVNSAPDEPSSSFSKKSRNDVRQKNSCAFGNLTSPRKLRSSLVTELRTTEDSCGLMSNINQPCIDMISDDKKVNSFQHRCTGDNKPDSDSLPAREDDVLHSSQVTSSKPGDSVVVIDDKSLNSIANVQDIHHIDASKKEVKQNGTIDHSMSTTVTFKRKRKPHTNHINSPIISVAPKLDEEFQPKSSGNLADSPNSGNEVNKSDGDEHLPLVKRARVRMGRALQDDTIVDERVISDNKTELAINANRCHKHDPYAGYERDHSADMPPSMDHSSKVDLFMPSGDTQTACKNKEYHSKVLSLDGEAALPPSKRLHRALEAMSANATEIKVQKSEELILKDCAASGASSPSNNSLEAIPEVSRSVMTKSTVSSSGHSLDTPTGEKHILHKDIPSTIPLDLNNACSQNSLKEKAVEEDHMDIKNIPLTVCSRADNDVCGKAPTYSVESKASGNESLEPNGGSADDFVKNTNESAEPVSQANVDIPSSNGKCNSVPCDDTRLAKPTVNVSDRTSASSLVTKISCIQSDASSQIFEPHNSSAITLKEHSHRMYPKGKSLSPDLMPMKELIAAAHTRRFSQPSSFIDSFLCSNVVPESSMNAPSLKEHSGGQCSPSNHITRSATDRIHTQENSGTIPFDNMEQKGLNKLSGHDEASSARRTFEAFLGSLTRTKESIGRATRLALECDKQGIAGEVMDIIIEHLEKETNLYKRVDLFFLVDSIIQCCRNQKGGVGNAFPSLIQAVLPRILYASAPPGNSAWENRRQCLKVLKLWLERKTISEYIIRHHIKELEVLNEASFGTSRRPSGTERALNDPLRDNEGMLVDEYGSNTGFHLPNLICTKLLEDEEGSSSEERSFEAVTPEHEATGANEQEVSQMHVVKHRLVLEEVDGDHEMEDLAPASEAEGGAISSRQPDLTVRCTTTKQKVDSVPPLPNDKPPSPPPLPSSPPPLPRPLCPVFQDSHVQGALAADQVPQDPPRNTYNVQEQHPHSVANNRGNMEPCVVSSHPPAAYSCGYTGHANQMPLPPPPPPPLPPPPPVAPFHPPGPPFSGSSVPPHHGNNYHQPPSMPPPNNAYHLQPPPHPPFPNQYPYVPPEHQQSTQPWNCNSSYTERHQYSEHDRGHHAYDRQHHFHHRGHHFDDGGHRFDDGRHYFEDGAHHFDDRGHPFDDRGNYFDDRGHHFDERAVRGQLHHEIVDRGRFPPHFPPGPPFPDHFDGPSTPLQCGQPSKPPPGPGPGWSMPPRRFKYPPDPRHSMDHPVPHEGGWRRHGRHNHDKHPR</sequence>
<dbReference type="Gene3D" id="2.30.30.140">
    <property type="match status" value="1"/>
</dbReference>
<dbReference type="PANTHER" id="PTHR12550">
    <property type="entry name" value="HEPATOMA-DERIVED GROWTH FACTOR-RELATED"/>
    <property type="match status" value="1"/>
</dbReference>
<feature type="compositionally biased region" description="Polar residues" evidence="2">
    <location>
        <begin position="1242"/>
        <end position="1253"/>
    </location>
</feature>
<dbReference type="EnsemblPlants" id="OB07G30020.1">
    <property type="protein sequence ID" value="OB07G30020.1"/>
    <property type="gene ID" value="OB07G30020"/>
</dbReference>
<dbReference type="PANTHER" id="PTHR12550:SF49">
    <property type="entry name" value="PROTEIN HUA2-LIKE 2-RELATED"/>
    <property type="match status" value="1"/>
</dbReference>
<dbReference type="OMA" id="ACKNKEY"/>
<dbReference type="HOGENOM" id="CLU_004888_1_0_1"/>
<dbReference type="Gene3D" id="1.25.40.90">
    <property type="match status" value="1"/>
</dbReference>
<feature type="region of interest" description="Disordered" evidence="2">
    <location>
        <begin position="1069"/>
        <end position="1104"/>
    </location>
</feature>
<feature type="compositionally biased region" description="Pro residues" evidence="2">
    <location>
        <begin position="1077"/>
        <end position="1101"/>
    </location>
</feature>
<feature type="compositionally biased region" description="Pro residues" evidence="2">
    <location>
        <begin position="1170"/>
        <end position="1194"/>
    </location>
</feature>
<name>J3MNM0_ORYBR</name>
<feature type="region of interest" description="Disordered" evidence="2">
    <location>
        <begin position="1169"/>
        <end position="1253"/>
    </location>
</feature>
<dbReference type="InterPro" id="IPR006569">
    <property type="entry name" value="CID_dom"/>
</dbReference>
<dbReference type="GO" id="GO:0006397">
    <property type="term" value="P:mRNA processing"/>
    <property type="evidence" value="ECO:0007669"/>
    <property type="project" value="UniProtKB-KW"/>
</dbReference>
<feature type="region of interest" description="Disordered" evidence="2">
    <location>
        <begin position="1118"/>
        <end position="1147"/>
    </location>
</feature>
<dbReference type="Proteomes" id="UP000006038">
    <property type="component" value="Chromosome 7"/>
</dbReference>
<dbReference type="Pfam" id="PF04818">
    <property type="entry name" value="CID"/>
    <property type="match status" value="1"/>
</dbReference>
<keyword evidence="1" id="KW-0507">mRNA processing</keyword>
<keyword evidence="5" id="KW-1185">Reference proteome</keyword>
<evidence type="ECO:0000313" key="5">
    <source>
        <dbReference type="Proteomes" id="UP000006038"/>
    </source>
</evidence>
<protein>
    <recommendedName>
        <fullName evidence="3">CID domain-containing protein</fullName>
    </recommendedName>
</protein>
<feature type="region of interest" description="Disordered" evidence="2">
    <location>
        <begin position="84"/>
        <end position="183"/>
    </location>
</feature>
<proteinExistence type="predicted"/>
<feature type="region of interest" description="Disordered" evidence="2">
    <location>
        <begin position="593"/>
        <end position="613"/>
    </location>
</feature>
<feature type="compositionally biased region" description="Polar residues" evidence="2">
    <location>
        <begin position="1124"/>
        <end position="1143"/>
    </location>
</feature>
<feature type="compositionally biased region" description="Polar residues" evidence="2">
    <location>
        <begin position="129"/>
        <end position="148"/>
    </location>
</feature>
<feature type="region of interest" description="Disordered" evidence="2">
    <location>
        <begin position="232"/>
        <end position="264"/>
    </location>
</feature>
<reference evidence="4" key="2">
    <citation type="submission" date="2013-04" db="UniProtKB">
        <authorList>
            <consortium name="EnsemblPlants"/>
        </authorList>
    </citation>
    <scope>IDENTIFICATION</scope>
</reference>
<dbReference type="PROSITE" id="PS51391">
    <property type="entry name" value="CID"/>
    <property type="match status" value="1"/>
</dbReference>
<feature type="compositionally biased region" description="Basic and acidic residues" evidence="2">
    <location>
        <begin position="233"/>
        <end position="252"/>
    </location>
</feature>
<dbReference type="Pfam" id="PF00855">
    <property type="entry name" value="PWWP"/>
    <property type="match status" value="1"/>
</dbReference>
<feature type="region of interest" description="Disordered" evidence="2">
    <location>
        <begin position="335"/>
        <end position="362"/>
    </location>
</feature>
<feature type="compositionally biased region" description="Pro residues" evidence="2">
    <location>
        <begin position="1212"/>
        <end position="1239"/>
    </location>
</feature>
<dbReference type="InterPro" id="IPR000313">
    <property type="entry name" value="PWWP_dom"/>
</dbReference>
<feature type="compositionally biased region" description="Basic residues" evidence="2">
    <location>
        <begin position="1410"/>
        <end position="1422"/>
    </location>
</feature>
<dbReference type="eggNOG" id="KOG1904">
    <property type="taxonomic scope" value="Eukaryota"/>
</dbReference>
<dbReference type="InterPro" id="IPR008942">
    <property type="entry name" value="ENTH_VHS"/>
</dbReference>
<feature type="compositionally biased region" description="Pro residues" evidence="2">
    <location>
        <begin position="1347"/>
        <end position="1356"/>
    </location>
</feature>
<feature type="compositionally biased region" description="Polar residues" evidence="2">
    <location>
        <begin position="253"/>
        <end position="262"/>
    </location>
</feature>
<feature type="compositionally biased region" description="Basic and acidic residues" evidence="2">
    <location>
        <begin position="84"/>
        <end position="101"/>
    </location>
</feature>
<dbReference type="Gramene" id="OB07G30020.1">
    <property type="protein sequence ID" value="OB07G30020.1"/>
    <property type="gene ID" value="OB07G30020"/>
</dbReference>
<reference evidence="4" key="1">
    <citation type="journal article" date="2013" name="Nat. Commun.">
        <title>Whole-genome sequencing of Oryza brachyantha reveals mechanisms underlying Oryza genome evolution.</title>
        <authorList>
            <person name="Chen J."/>
            <person name="Huang Q."/>
            <person name="Gao D."/>
            <person name="Wang J."/>
            <person name="Lang Y."/>
            <person name="Liu T."/>
            <person name="Li B."/>
            <person name="Bai Z."/>
            <person name="Luis Goicoechea J."/>
            <person name="Liang C."/>
            <person name="Chen C."/>
            <person name="Zhang W."/>
            <person name="Sun S."/>
            <person name="Liao Y."/>
            <person name="Zhang X."/>
            <person name="Yang L."/>
            <person name="Song C."/>
            <person name="Wang M."/>
            <person name="Shi J."/>
            <person name="Liu G."/>
            <person name="Liu J."/>
            <person name="Zhou H."/>
            <person name="Zhou W."/>
            <person name="Yu Q."/>
            <person name="An N."/>
            <person name="Chen Y."/>
            <person name="Cai Q."/>
            <person name="Wang B."/>
            <person name="Liu B."/>
            <person name="Min J."/>
            <person name="Huang Y."/>
            <person name="Wu H."/>
            <person name="Li Z."/>
            <person name="Zhang Y."/>
            <person name="Yin Y."/>
            <person name="Song W."/>
            <person name="Jiang J."/>
            <person name="Jackson S.A."/>
            <person name="Wing R.A."/>
            <person name="Wang J."/>
            <person name="Chen M."/>
        </authorList>
    </citation>
    <scope>NUCLEOTIDE SEQUENCE [LARGE SCALE GENOMIC DNA]</scope>
    <source>
        <strain evidence="4">cv. IRGC 101232</strain>
    </source>
</reference>
<organism evidence="4">
    <name type="scientific">Oryza brachyantha</name>
    <name type="common">malo sina</name>
    <dbReference type="NCBI Taxonomy" id="4533"/>
    <lineage>
        <taxon>Eukaryota</taxon>
        <taxon>Viridiplantae</taxon>
        <taxon>Streptophyta</taxon>
        <taxon>Embryophyta</taxon>
        <taxon>Tracheophyta</taxon>
        <taxon>Spermatophyta</taxon>
        <taxon>Magnoliopsida</taxon>
        <taxon>Liliopsida</taxon>
        <taxon>Poales</taxon>
        <taxon>Poaceae</taxon>
        <taxon>BOP clade</taxon>
        <taxon>Oryzoideae</taxon>
        <taxon>Oryzeae</taxon>
        <taxon>Oryzinae</taxon>
        <taxon>Oryza</taxon>
    </lineage>
</organism>
<evidence type="ECO:0000256" key="2">
    <source>
        <dbReference type="SAM" id="MobiDB-lite"/>
    </source>
</evidence>
<dbReference type="GO" id="GO:0005634">
    <property type="term" value="C:nucleus"/>
    <property type="evidence" value="ECO:0007669"/>
    <property type="project" value="UniProtKB-ARBA"/>
</dbReference>
<feature type="region of interest" description="Disordered" evidence="2">
    <location>
        <begin position="1343"/>
        <end position="1422"/>
    </location>
</feature>
<dbReference type="STRING" id="4533.J3MNM0"/>
<evidence type="ECO:0000313" key="4">
    <source>
        <dbReference type="EnsemblPlants" id="OB07G30020.1"/>
    </source>
</evidence>
<dbReference type="SUPFAM" id="SSF63748">
    <property type="entry name" value="Tudor/PWWP/MBT"/>
    <property type="match status" value="1"/>
</dbReference>
<feature type="region of interest" description="Disordered" evidence="2">
    <location>
        <begin position="777"/>
        <end position="800"/>
    </location>
</feature>
<accession>J3MNM0</accession>
<feature type="region of interest" description="Disordered" evidence="2">
    <location>
        <begin position="992"/>
        <end position="1017"/>
    </location>
</feature>
<feature type="compositionally biased region" description="Basic and acidic residues" evidence="2">
    <location>
        <begin position="1391"/>
        <end position="1409"/>
    </location>
</feature>